<accession>A0A917C4N3</accession>
<dbReference type="PANTHER" id="PTHR30535">
    <property type="entry name" value="VITAMIN B12-BINDING PROTEIN"/>
    <property type="match status" value="1"/>
</dbReference>
<feature type="chain" id="PRO_5037343274" evidence="1">
    <location>
        <begin position="25"/>
        <end position="284"/>
    </location>
</feature>
<dbReference type="Pfam" id="PF01497">
    <property type="entry name" value="Peripla_BP_2"/>
    <property type="match status" value="1"/>
</dbReference>
<dbReference type="AlphaFoldDB" id="A0A917C4N3"/>
<dbReference type="InterPro" id="IPR050902">
    <property type="entry name" value="ABC_Transporter_SBP"/>
</dbReference>
<evidence type="ECO:0000313" key="4">
    <source>
        <dbReference type="Proteomes" id="UP000606044"/>
    </source>
</evidence>
<gene>
    <name evidence="3" type="ORF">GCM10007301_32810</name>
</gene>
<dbReference type="PROSITE" id="PS51318">
    <property type="entry name" value="TAT"/>
    <property type="match status" value="1"/>
</dbReference>
<evidence type="ECO:0000256" key="1">
    <source>
        <dbReference type="SAM" id="SignalP"/>
    </source>
</evidence>
<reference evidence="3" key="1">
    <citation type="journal article" date="2014" name="Int. J. Syst. Evol. Microbiol.">
        <title>Complete genome sequence of Corynebacterium casei LMG S-19264T (=DSM 44701T), isolated from a smear-ripened cheese.</title>
        <authorList>
            <consortium name="US DOE Joint Genome Institute (JGI-PGF)"/>
            <person name="Walter F."/>
            <person name="Albersmeier A."/>
            <person name="Kalinowski J."/>
            <person name="Ruckert C."/>
        </authorList>
    </citation>
    <scope>NUCLEOTIDE SEQUENCE</scope>
    <source>
        <strain evidence="3">CCM 7897</strain>
    </source>
</reference>
<reference evidence="3" key="2">
    <citation type="submission" date="2020-09" db="EMBL/GenBank/DDBJ databases">
        <authorList>
            <person name="Sun Q."/>
            <person name="Sedlacek I."/>
        </authorList>
    </citation>
    <scope>NUCLEOTIDE SEQUENCE</scope>
    <source>
        <strain evidence="3">CCM 7897</strain>
    </source>
</reference>
<name>A0A917C4N3_9HYPH</name>
<evidence type="ECO:0000313" key="3">
    <source>
        <dbReference type="EMBL" id="GGF70457.1"/>
    </source>
</evidence>
<dbReference type="PANTHER" id="PTHR30535:SF34">
    <property type="entry name" value="MOLYBDATE-BINDING PROTEIN MOLA"/>
    <property type="match status" value="1"/>
</dbReference>
<evidence type="ECO:0000259" key="2">
    <source>
        <dbReference type="PROSITE" id="PS50983"/>
    </source>
</evidence>
<organism evidence="3 4">
    <name type="scientific">Azorhizobium oxalatiphilum</name>
    <dbReference type="NCBI Taxonomy" id="980631"/>
    <lineage>
        <taxon>Bacteria</taxon>
        <taxon>Pseudomonadati</taxon>
        <taxon>Pseudomonadota</taxon>
        <taxon>Alphaproteobacteria</taxon>
        <taxon>Hyphomicrobiales</taxon>
        <taxon>Xanthobacteraceae</taxon>
        <taxon>Azorhizobium</taxon>
    </lineage>
</organism>
<comment type="caution">
    <text evidence="3">The sequence shown here is derived from an EMBL/GenBank/DDBJ whole genome shotgun (WGS) entry which is preliminary data.</text>
</comment>
<dbReference type="SUPFAM" id="SSF53807">
    <property type="entry name" value="Helical backbone' metal receptor"/>
    <property type="match status" value="1"/>
</dbReference>
<dbReference type="Gene3D" id="3.40.50.1980">
    <property type="entry name" value="Nitrogenase molybdenum iron protein domain"/>
    <property type="match status" value="2"/>
</dbReference>
<keyword evidence="4" id="KW-1185">Reference proteome</keyword>
<protein>
    <submittedName>
        <fullName evidence="3">Cobalamin ABC transporter substrate-binding protein</fullName>
    </submittedName>
</protein>
<proteinExistence type="predicted"/>
<dbReference type="InterPro" id="IPR002491">
    <property type="entry name" value="ABC_transptr_periplasmic_BD"/>
</dbReference>
<dbReference type="InterPro" id="IPR006311">
    <property type="entry name" value="TAT_signal"/>
</dbReference>
<feature type="signal peptide" evidence="1">
    <location>
        <begin position="1"/>
        <end position="24"/>
    </location>
</feature>
<keyword evidence="1" id="KW-0732">Signal</keyword>
<dbReference type="RefSeq" id="WP_188580449.1">
    <property type="nucleotide sequence ID" value="NZ_BMCT01000004.1"/>
</dbReference>
<dbReference type="EMBL" id="BMCT01000004">
    <property type="protein sequence ID" value="GGF70457.1"/>
    <property type="molecule type" value="Genomic_DNA"/>
</dbReference>
<feature type="domain" description="Fe/B12 periplasmic-binding" evidence="2">
    <location>
        <begin position="36"/>
        <end position="284"/>
    </location>
</feature>
<dbReference type="Proteomes" id="UP000606044">
    <property type="component" value="Unassembled WGS sequence"/>
</dbReference>
<sequence length="284" mass="29423">MSIPRRRIPSLVLAVAGLVAASTAAPAQAPVAKPQRIVSLNLCADELLVHLADRDAIASLTYLARDARGSTVAREAAGIPINHGLAEEIVPLKPDLVIAGVFTTRNTVSLLKKLGVPLLEIGIAHSPEEAAAQIRTVAERIGEPARGERLASDLLADFARLPPVPANRPTAVVVRPNGFTAGGGSMVDAVMTRAGLDNIAGRNPADRMGQLSVEQIVIARPDVLITDAEPGAPPSLAQEVLRHPALAAMPARKISVPGRLWACAGPELAQAAAILAAGAREAKP</sequence>
<dbReference type="PROSITE" id="PS50983">
    <property type="entry name" value="FE_B12_PBP"/>
    <property type="match status" value="1"/>
</dbReference>